<organism evidence="1 2">
    <name type="scientific">Limosilactobacillus fermentum 3872</name>
    <dbReference type="NCBI Taxonomy" id="1381124"/>
    <lineage>
        <taxon>Bacteria</taxon>
        <taxon>Bacillati</taxon>
        <taxon>Bacillota</taxon>
        <taxon>Bacilli</taxon>
        <taxon>Lactobacillales</taxon>
        <taxon>Lactobacillaceae</taxon>
        <taxon>Limosilactobacillus</taxon>
    </lineage>
</organism>
<reference evidence="1 2" key="2">
    <citation type="journal article" name="FEMS Microbiol. Lett.">
        <title>Lactobacillus fermentum 3872 genome sequencing reveals plasmid and chromosomal genes potentially involved in a probiotic activity.</title>
        <authorList>
            <person name="Lehri B."/>
            <person name="Seddon A.M."/>
            <person name="Karlyshev A.V."/>
        </authorList>
    </citation>
    <scope>NUCLEOTIDE SEQUENCE [LARGE SCALE GENOMIC DNA]</scope>
    <source>
        <strain evidence="1 2">3872</strain>
    </source>
</reference>
<gene>
    <name evidence="1" type="ORF">N573_003770</name>
</gene>
<evidence type="ECO:0000313" key="2">
    <source>
        <dbReference type="Proteomes" id="UP000016629"/>
    </source>
</evidence>
<evidence type="ECO:0000313" key="1">
    <source>
        <dbReference type="EMBL" id="AKM50888.1"/>
    </source>
</evidence>
<dbReference type="Pfam" id="PF18555">
    <property type="entry name" value="MobL"/>
    <property type="match status" value="1"/>
</dbReference>
<name>A0A806TR10_LIMFE</name>
<reference evidence="1 2" key="1">
    <citation type="journal article" date="2013" name="Genome Announc.">
        <title>Draft Genome Sequence of Lactobacillus fermentum Strain 3872.</title>
        <authorList>
            <person name="Karlyshev A.V."/>
            <person name="Raju K."/>
            <person name="Abramov V.M."/>
        </authorList>
    </citation>
    <scope>NUCLEOTIDE SEQUENCE [LARGE SCALE GENOMIC DNA]</scope>
    <source>
        <strain evidence="1 2">3872</strain>
    </source>
</reference>
<dbReference type="InterPro" id="IPR041073">
    <property type="entry name" value="MobL"/>
</dbReference>
<sequence length="711" mass="83026">MTTVMKKSGAESPDIIYSQGFRLANAGGNGGLTYLDYTERDEAVADELSPEEMFEDDELLSDLRNDPDLPEDFEGYLGYTDRDAAAKLENLIDSYQEKRYPTFSQGSYELTEAEHNRLINNLKTAQVNETVLWYGVISFSPEFIREAGLIDENNQVNQRAIKSAVMRSMPEMLQNEALDNNETFWWADIHLNTDHVHVHVAISQTENTRPEKDGQPLGMFSETTFRNFKAGIHRELSSDRSRSRVREIQQDLDQINKVLPGKAVEEVRNNRQQMELLRRIQAALPNYKDKRRWRASNHSKEFQKAQKLTDELVDSLLDNQLKDEYTNFKQLVEERDQMYRQAYGQRIKDTTKAKDERLRTLIKNRIYRSLKDIADEVTPDDDRGKTKENNSDLMSRIEALGPEKNAQLLEAEQRRLKTLDPKSLEAKELKKVIGFRKFYIRRVNLDAEIDYHNHMYQELQKINSGSKKSEQEMQQFFLQAHQEQARLAWLKKQPHYMLKKQDPDGEFEALNNKYFDVTQVPINKLTPQMVKARKKQLAKELGFMLENPDSPITNHELPNPNSDYGVNNAVEYYRSTQQVLDLKLKISQNNQQYKNNPTMRNELNRPLFQELRDHYQRLGNSEKIDKAIDRRMRFVKQQQDKAVSRVSKGGRVLRKLQQALNSIGRGGRSDIRALSRHLDDDQELAMEEAKEDQEIEIEIEAAQERERGMER</sequence>
<evidence type="ECO:0008006" key="3">
    <source>
        <dbReference type="Google" id="ProtNLM"/>
    </source>
</evidence>
<dbReference type="RefSeq" id="WP_048340482.1">
    <property type="nucleotide sequence ID" value="NZ_CP011536.1"/>
</dbReference>
<dbReference type="EMBL" id="CP011536">
    <property type="protein sequence ID" value="AKM50888.1"/>
    <property type="molecule type" value="Genomic_DNA"/>
</dbReference>
<protein>
    <recommendedName>
        <fullName evidence="3">Relaxase</fullName>
    </recommendedName>
</protein>
<dbReference type="AlphaFoldDB" id="A0A806TR10"/>
<accession>A0A806TR10</accession>
<proteinExistence type="predicted"/>
<dbReference type="Proteomes" id="UP000016629">
    <property type="component" value="Chromosome"/>
</dbReference>